<evidence type="ECO:0000313" key="2">
    <source>
        <dbReference type="EMBL" id="GCL65471.1"/>
    </source>
</evidence>
<dbReference type="EMBL" id="BJCL01000017">
    <property type="protein sequence ID" value="GCL65471.1"/>
    <property type="molecule type" value="Genomic_DNA"/>
</dbReference>
<gene>
    <name evidence="2" type="ORF">AQPW35_45520</name>
</gene>
<proteinExistence type="predicted"/>
<keyword evidence="3" id="KW-1185">Reference proteome</keyword>
<dbReference type="Pfam" id="PF10006">
    <property type="entry name" value="DUF2249"/>
    <property type="match status" value="1"/>
</dbReference>
<dbReference type="RefSeq" id="WP_137735186.1">
    <property type="nucleotide sequence ID" value="NZ_BJCL01000017.1"/>
</dbReference>
<dbReference type="Proteomes" id="UP000301751">
    <property type="component" value="Unassembled WGS sequence"/>
</dbReference>
<protein>
    <recommendedName>
        <fullName evidence="1">DUF2249 domain-containing protein</fullName>
    </recommendedName>
</protein>
<name>A0A480AVP4_9BURK</name>
<feature type="domain" description="DUF2249" evidence="1">
    <location>
        <begin position="11"/>
        <end position="80"/>
    </location>
</feature>
<sequence>MTATLIQPTFELDLRTIAPRERHPLIFGRFDALATGQALQLVNDHNPQPLRYQFEDRALGQFEWATLEAGPSVWRIQITRIADASVPSAGAKGDSCCSGGACCG</sequence>
<dbReference type="AlphaFoldDB" id="A0A480AVP4"/>
<reference evidence="3" key="1">
    <citation type="submission" date="2019-03" db="EMBL/GenBank/DDBJ databases">
        <title>Aquabacterium pictum sp.nov., the first bacteriochlorophyll a-containing freshwater bacterium in the genus Aquabacterium of the class Betaproteobacteria.</title>
        <authorList>
            <person name="Hirose S."/>
            <person name="Tank M."/>
            <person name="Hara E."/>
            <person name="Tamaki H."/>
            <person name="Takaichi S."/>
            <person name="Haruta S."/>
            <person name="Hanada S."/>
        </authorList>
    </citation>
    <scope>NUCLEOTIDE SEQUENCE [LARGE SCALE GENOMIC DNA]</scope>
    <source>
        <strain evidence="3">W35</strain>
    </source>
</reference>
<accession>A0A480AVP4</accession>
<dbReference type="OrthoDB" id="8451629at2"/>
<evidence type="ECO:0000313" key="3">
    <source>
        <dbReference type="Proteomes" id="UP000301751"/>
    </source>
</evidence>
<organism evidence="2 3">
    <name type="scientific">Pseudaquabacterium pictum</name>
    <dbReference type="NCBI Taxonomy" id="2315236"/>
    <lineage>
        <taxon>Bacteria</taxon>
        <taxon>Pseudomonadati</taxon>
        <taxon>Pseudomonadota</taxon>
        <taxon>Betaproteobacteria</taxon>
        <taxon>Burkholderiales</taxon>
        <taxon>Sphaerotilaceae</taxon>
        <taxon>Pseudaquabacterium</taxon>
    </lineage>
</organism>
<comment type="caution">
    <text evidence="2">The sequence shown here is derived from an EMBL/GenBank/DDBJ whole genome shotgun (WGS) entry which is preliminary data.</text>
</comment>
<dbReference type="InterPro" id="IPR018720">
    <property type="entry name" value="DUF2249"/>
</dbReference>
<evidence type="ECO:0000259" key="1">
    <source>
        <dbReference type="Pfam" id="PF10006"/>
    </source>
</evidence>